<dbReference type="PANTHER" id="PTHR36305:SF1">
    <property type="entry name" value="PHOSPHATIDYLGLYCEROPHOSPHATASE A"/>
    <property type="match status" value="1"/>
</dbReference>
<dbReference type="PANTHER" id="PTHR36305">
    <property type="entry name" value="PHOSPHATIDYLGLYCEROPHOSPHATASE A"/>
    <property type="match status" value="1"/>
</dbReference>
<dbReference type="PIRSF" id="PIRSF006162">
    <property type="entry name" value="PgpA"/>
    <property type="match status" value="1"/>
</dbReference>
<dbReference type="SUPFAM" id="SSF101307">
    <property type="entry name" value="YutG-like"/>
    <property type="match status" value="1"/>
</dbReference>
<sequence>MQKIPFFHQLIASGFGSGYSPVAPGTAGALLAMLVWWGYASLLDYVFIQVITASLVVVFTVLGVWSAGVSEKYWGADPSRVVIDEMVGTWIALLAVPAHGHWGYMVAAFLLFRFFDILKPLGIRKMERFRGGYGIMADDILSGIYGLIVIYFYRWIVT</sequence>
<accession>A0ABR8Y4E8</accession>
<name>A0ABR8Y4E8_9BACT</name>
<evidence type="ECO:0000313" key="4">
    <source>
        <dbReference type="Proteomes" id="UP000620874"/>
    </source>
</evidence>
<dbReference type="Proteomes" id="UP000620874">
    <property type="component" value="Unassembled WGS sequence"/>
</dbReference>
<feature type="transmembrane region" description="Helical" evidence="1">
    <location>
        <begin position="46"/>
        <end position="67"/>
    </location>
</feature>
<dbReference type="InterPro" id="IPR036681">
    <property type="entry name" value="PgpA-like_sf"/>
</dbReference>
<dbReference type="CDD" id="cd06971">
    <property type="entry name" value="PgpA"/>
    <property type="match status" value="1"/>
</dbReference>
<dbReference type="RefSeq" id="WP_022039256.1">
    <property type="nucleotide sequence ID" value="NZ_JACSPP010000002.1"/>
</dbReference>
<dbReference type="InterPro" id="IPR026037">
    <property type="entry name" value="PgpA"/>
</dbReference>
<feature type="domain" description="YutG/PgpA" evidence="2">
    <location>
        <begin position="10"/>
        <end position="152"/>
    </location>
</feature>
<feature type="transmembrane region" description="Helical" evidence="1">
    <location>
        <begin position="20"/>
        <end position="39"/>
    </location>
</feature>
<keyword evidence="1" id="KW-1133">Transmembrane helix</keyword>
<comment type="caution">
    <text evidence="3">The sequence shown here is derived from an EMBL/GenBank/DDBJ whole genome shotgun (WGS) entry which is preliminary data.</text>
</comment>
<protein>
    <submittedName>
        <fullName evidence="3">Phosphatidylglycerophosphatase A</fullName>
    </submittedName>
</protein>
<keyword evidence="1" id="KW-0472">Membrane</keyword>
<feature type="transmembrane region" description="Helical" evidence="1">
    <location>
        <begin position="87"/>
        <end position="112"/>
    </location>
</feature>
<evidence type="ECO:0000256" key="1">
    <source>
        <dbReference type="SAM" id="Phobius"/>
    </source>
</evidence>
<organism evidence="3 4">
    <name type="scientific">Phocaeicola intestinalis</name>
    <dbReference type="NCBI Taxonomy" id="2762212"/>
    <lineage>
        <taxon>Bacteria</taxon>
        <taxon>Pseudomonadati</taxon>
        <taxon>Bacteroidota</taxon>
        <taxon>Bacteroidia</taxon>
        <taxon>Bacteroidales</taxon>
        <taxon>Bacteroidaceae</taxon>
        <taxon>Phocaeicola</taxon>
    </lineage>
</organism>
<dbReference type="InterPro" id="IPR007686">
    <property type="entry name" value="YutG/PgpA"/>
</dbReference>
<evidence type="ECO:0000313" key="3">
    <source>
        <dbReference type="EMBL" id="MBD8039080.1"/>
    </source>
</evidence>
<dbReference type="EMBL" id="JACSPP010000002">
    <property type="protein sequence ID" value="MBD8039080.1"/>
    <property type="molecule type" value="Genomic_DNA"/>
</dbReference>
<evidence type="ECO:0000259" key="2">
    <source>
        <dbReference type="Pfam" id="PF04608"/>
    </source>
</evidence>
<dbReference type="Pfam" id="PF04608">
    <property type="entry name" value="PgpA"/>
    <property type="match status" value="1"/>
</dbReference>
<feature type="transmembrane region" description="Helical" evidence="1">
    <location>
        <begin position="133"/>
        <end position="153"/>
    </location>
</feature>
<gene>
    <name evidence="3" type="ORF">H9625_01205</name>
</gene>
<keyword evidence="1" id="KW-0812">Transmembrane</keyword>
<keyword evidence="4" id="KW-1185">Reference proteome</keyword>
<proteinExistence type="predicted"/>
<reference evidence="3 4" key="1">
    <citation type="submission" date="2020-08" db="EMBL/GenBank/DDBJ databases">
        <title>A Genomic Blueprint of the Chicken Gut Microbiome.</title>
        <authorList>
            <person name="Gilroy R."/>
            <person name="Ravi A."/>
            <person name="Getino M."/>
            <person name="Pursley I."/>
            <person name="Horton D.L."/>
            <person name="Alikhan N.-F."/>
            <person name="Baker D."/>
            <person name="Gharbi K."/>
            <person name="Hall N."/>
            <person name="Watson M."/>
            <person name="Adriaenssens E.M."/>
            <person name="Foster-Nyarko E."/>
            <person name="Jarju S."/>
            <person name="Secka A."/>
            <person name="Antonio M."/>
            <person name="Oren A."/>
            <person name="Chaudhuri R."/>
            <person name="La Ragione R.M."/>
            <person name="Hildebrand F."/>
            <person name="Pallen M.J."/>
        </authorList>
    </citation>
    <scope>NUCLEOTIDE SEQUENCE [LARGE SCALE GENOMIC DNA]</scope>
    <source>
        <strain evidence="3 4">Sa1CVN1</strain>
    </source>
</reference>